<dbReference type="Pfam" id="PF26369">
    <property type="entry name" value="UPF0426"/>
    <property type="match status" value="1"/>
</dbReference>
<dbReference type="InterPro" id="IPR040278">
    <property type="entry name" value="UPF0426"/>
</dbReference>
<reference evidence="2 3" key="1">
    <citation type="submission" date="2021-07" db="EMBL/GenBank/DDBJ databases">
        <title>The Aristolochia fimbriata genome: insights into angiosperm evolution, floral development and chemical biosynthesis.</title>
        <authorList>
            <person name="Jiao Y."/>
        </authorList>
    </citation>
    <scope>NUCLEOTIDE SEQUENCE [LARGE SCALE GENOMIC DNA]</scope>
    <source>
        <strain evidence="2">IBCAS-2021</strain>
        <tissue evidence="2">Leaf</tissue>
    </source>
</reference>
<evidence type="ECO:0000256" key="1">
    <source>
        <dbReference type="SAM" id="MobiDB-lite"/>
    </source>
</evidence>
<dbReference type="PANTHER" id="PTHR35996">
    <property type="entry name" value="OSJNBA0038O10.25 PROTEIN"/>
    <property type="match status" value="1"/>
</dbReference>
<dbReference type="EMBL" id="JAINDJ010000007">
    <property type="protein sequence ID" value="KAG9442008.1"/>
    <property type="molecule type" value="Genomic_DNA"/>
</dbReference>
<dbReference type="Proteomes" id="UP000825729">
    <property type="component" value="Unassembled WGS sequence"/>
</dbReference>
<feature type="region of interest" description="Disordered" evidence="1">
    <location>
        <begin position="99"/>
        <end position="120"/>
    </location>
</feature>
<comment type="caution">
    <text evidence="2">The sequence shown here is derived from an EMBL/GenBank/DDBJ whole genome shotgun (WGS) entry which is preliminary data.</text>
</comment>
<feature type="compositionally biased region" description="Polar residues" evidence="1">
    <location>
        <begin position="110"/>
        <end position="120"/>
    </location>
</feature>
<protein>
    <submittedName>
        <fullName evidence="2">Uncharacterized protein</fullName>
    </submittedName>
</protein>
<evidence type="ECO:0000313" key="2">
    <source>
        <dbReference type="EMBL" id="KAG9442008.1"/>
    </source>
</evidence>
<name>A0AAV7E3N4_ARIFI</name>
<dbReference type="PANTHER" id="PTHR35996:SF1">
    <property type="entry name" value="OS04G0528100 PROTEIN"/>
    <property type="match status" value="1"/>
</dbReference>
<accession>A0AAV7E3N4</accession>
<proteinExistence type="predicted"/>
<sequence length="120" mass="13007">MAFFLSTSSSVLAWKSTALPAAIPSRAAARRPSPLRGGGFGFRVGAFFNPIEEPIVKEALKEPVAFMSGMVAGFLRLDLSEDPLREWLTRTVEASGISAEEIDEGVINPQEDSPQQIEIE</sequence>
<evidence type="ECO:0000313" key="3">
    <source>
        <dbReference type="Proteomes" id="UP000825729"/>
    </source>
</evidence>
<dbReference type="AlphaFoldDB" id="A0AAV7E3N4"/>
<organism evidence="2 3">
    <name type="scientific">Aristolochia fimbriata</name>
    <name type="common">White veined hardy Dutchman's pipe vine</name>
    <dbReference type="NCBI Taxonomy" id="158543"/>
    <lineage>
        <taxon>Eukaryota</taxon>
        <taxon>Viridiplantae</taxon>
        <taxon>Streptophyta</taxon>
        <taxon>Embryophyta</taxon>
        <taxon>Tracheophyta</taxon>
        <taxon>Spermatophyta</taxon>
        <taxon>Magnoliopsida</taxon>
        <taxon>Magnoliidae</taxon>
        <taxon>Piperales</taxon>
        <taxon>Aristolochiaceae</taxon>
        <taxon>Aristolochia</taxon>
    </lineage>
</organism>
<keyword evidence="3" id="KW-1185">Reference proteome</keyword>
<gene>
    <name evidence="2" type="ORF">H6P81_017862</name>
</gene>